<dbReference type="InterPro" id="IPR048373">
    <property type="entry name" value="ZapC_N"/>
</dbReference>
<evidence type="ECO:0000313" key="3">
    <source>
        <dbReference type="EMBL" id="VHO01877.1"/>
    </source>
</evidence>
<dbReference type="Pfam" id="PF21083">
    <property type="entry name" value="ZapC_N"/>
    <property type="match status" value="1"/>
</dbReference>
<gene>
    <name evidence="3" type="ORF">BAL341_453</name>
</gene>
<dbReference type="EMBL" id="CAAJGR010000052">
    <property type="protein sequence ID" value="VHO01877.1"/>
    <property type="molecule type" value="Genomic_DNA"/>
</dbReference>
<sequence>MFKPSERWCWHYCPDKDRLLLDISAQAQFCSPFRAAQLLQQPCHQALSMAEAEAFWAIDDSLAQLGLPAELQLELSLTALSAAYLQLQAHKSWYFQQGALCNAKQYDIVTLRGLSTQYAIVLSAELDAVTCLLLDDMTTLAGKVLPRLQVVRVLRNRINPLDITVPYRHTA</sequence>
<feature type="domain" description="Cell-division protein ZapC C-terminal" evidence="1">
    <location>
        <begin position="90"/>
        <end position="162"/>
    </location>
</feature>
<evidence type="ECO:0000259" key="2">
    <source>
        <dbReference type="Pfam" id="PF21083"/>
    </source>
</evidence>
<accession>A0A486XKD7</accession>
<organism evidence="3">
    <name type="scientific">Rheinheimera sp. BAL341</name>
    <dbReference type="NCBI Taxonomy" id="1708203"/>
    <lineage>
        <taxon>Bacteria</taxon>
        <taxon>Pseudomonadati</taxon>
        <taxon>Pseudomonadota</taxon>
        <taxon>Gammaproteobacteria</taxon>
        <taxon>Chromatiales</taxon>
        <taxon>Chromatiaceae</taxon>
        <taxon>Rheinheimera</taxon>
    </lineage>
</organism>
<dbReference type="AlphaFoldDB" id="A0A486XKD7"/>
<name>A0A486XKD7_9GAMM</name>
<reference evidence="3" key="1">
    <citation type="submission" date="2019-04" db="EMBL/GenBank/DDBJ databases">
        <authorList>
            <person name="Brambilla D."/>
        </authorList>
    </citation>
    <scope>NUCLEOTIDE SEQUENCE</scope>
    <source>
        <strain evidence="3">BAL1</strain>
    </source>
</reference>
<evidence type="ECO:0000259" key="1">
    <source>
        <dbReference type="Pfam" id="PF07126"/>
    </source>
</evidence>
<dbReference type="InterPro" id="IPR048372">
    <property type="entry name" value="ZapC_C"/>
</dbReference>
<proteinExistence type="predicted"/>
<dbReference type="Pfam" id="PF07126">
    <property type="entry name" value="ZapC_C"/>
    <property type="match status" value="1"/>
</dbReference>
<protein>
    <submittedName>
        <fullName evidence="3">Probable membrane protein ycbW</fullName>
    </submittedName>
</protein>
<feature type="domain" description="Cell-division protein ZapC N-terminal" evidence="2">
    <location>
        <begin position="1"/>
        <end position="83"/>
    </location>
</feature>